<sequence>MRNAPIVVGVDGSSWSEAALDWAAAEAVRRDTALSVLYAFEWPIMGIPFSGVPAGYDPRQQARQMVLRMADRAREQAGSVQVTSRLDNGPAARRLLLAAEQASLVVVGSRGLGGFSGLLAGSVSMQLAEHCSRPVVVVPSGDGGHADGPIVLGVDGPASDPAIGWAFEEAAAHRAPLVAVRVWPERPAHAPDLADPDEEDAAVASYEQLERWHQKYPKVTLEVRDLRGHPAALLVEQSSTARLAVVGARGRGGFSGLLLGSVSQGLLRHTHCPVAVVRNSAE</sequence>
<feature type="domain" description="UspA" evidence="2">
    <location>
        <begin position="5"/>
        <end position="139"/>
    </location>
</feature>
<feature type="domain" description="UspA" evidence="2">
    <location>
        <begin position="149"/>
        <end position="278"/>
    </location>
</feature>
<dbReference type="Gene3D" id="3.40.50.620">
    <property type="entry name" value="HUPs"/>
    <property type="match status" value="2"/>
</dbReference>
<dbReference type="AlphaFoldDB" id="A0A7R7DKK9"/>
<evidence type="ECO:0000256" key="1">
    <source>
        <dbReference type="ARBA" id="ARBA00008791"/>
    </source>
</evidence>
<dbReference type="InterPro" id="IPR014729">
    <property type="entry name" value="Rossmann-like_a/b/a_fold"/>
</dbReference>
<dbReference type="InterPro" id="IPR006016">
    <property type="entry name" value="UspA"/>
</dbReference>
<dbReference type="RefSeq" id="WP_203960299.1">
    <property type="nucleotide sequence ID" value="NZ_AP023355.1"/>
</dbReference>
<proteinExistence type="inferred from homology"/>
<dbReference type="PANTHER" id="PTHR46268:SF6">
    <property type="entry name" value="UNIVERSAL STRESS PROTEIN UP12"/>
    <property type="match status" value="1"/>
</dbReference>
<reference evidence="3 4" key="1">
    <citation type="submission" date="2020-08" db="EMBL/GenBank/DDBJ databases">
        <title>Whole genome shotgun sequence of Actinocatenispora thailandica NBRC 105041.</title>
        <authorList>
            <person name="Komaki H."/>
            <person name="Tamura T."/>
        </authorList>
    </citation>
    <scope>NUCLEOTIDE SEQUENCE [LARGE SCALE GENOMIC DNA]</scope>
    <source>
        <strain evidence="3 4">NBRC 105041</strain>
    </source>
</reference>
<evidence type="ECO:0000313" key="4">
    <source>
        <dbReference type="Proteomes" id="UP000611640"/>
    </source>
</evidence>
<comment type="similarity">
    <text evidence="1">Belongs to the universal stress protein A family.</text>
</comment>
<evidence type="ECO:0000313" key="3">
    <source>
        <dbReference type="EMBL" id="BCJ33405.1"/>
    </source>
</evidence>
<dbReference type="InterPro" id="IPR006015">
    <property type="entry name" value="Universal_stress_UspA"/>
</dbReference>
<dbReference type="PANTHER" id="PTHR46268">
    <property type="entry name" value="STRESS RESPONSE PROTEIN NHAX"/>
    <property type="match status" value="1"/>
</dbReference>
<name>A0A7R7DKK9_9ACTN</name>
<dbReference type="EMBL" id="AP023355">
    <property type="protein sequence ID" value="BCJ33405.1"/>
    <property type="molecule type" value="Genomic_DNA"/>
</dbReference>
<organism evidence="3 4">
    <name type="scientific">Actinocatenispora thailandica</name>
    <dbReference type="NCBI Taxonomy" id="227318"/>
    <lineage>
        <taxon>Bacteria</taxon>
        <taxon>Bacillati</taxon>
        <taxon>Actinomycetota</taxon>
        <taxon>Actinomycetes</taxon>
        <taxon>Micromonosporales</taxon>
        <taxon>Micromonosporaceae</taxon>
        <taxon>Actinocatenispora</taxon>
    </lineage>
</organism>
<accession>A0A7R7DKK9</accession>
<keyword evidence="4" id="KW-1185">Reference proteome</keyword>
<dbReference type="PRINTS" id="PR01438">
    <property type="entry name" value="UNVRSLSTRESS"/>
</dbReference>
<dbReference type="SUPFAM" id="SSF52402">
    <property type="entry name" value="Adenine nucleotide alpha hydrolases-like"/>
    <property type="match status" value="2"/>
</dbReference>
<protein>
    <submittedName>
        <fullName evidence="3">Universal stress protein</fullName>
    </submittedName>
</protein>
<dbReference type="Pfam" id="PF00582">
    <property type="entry name" value="Usp"/>
    <property type="match status" value="2"/>
</dbReference>
<dbReference type="Proteomes" id="UP000611640">
    <property type="component" value="Chromosome"/>
</dbReference>
<gene>
    <name evidence="3" type="ORF">Athai_09080</name>
</gene>
<dbReference type="KEGG" id="atl:Athai_09080"/>
<evidence type="ECO:0000259" key="2">
    <source>
        <dbReference type="Pfam" id="PF00582"/>
    </source>
</evidence>